<gene>
    <name evidence="2" type="ORF">ADIS_1933</name>
</gene>
<organism evidence="2 3">
    <name type="scientific">Lunatimonas lonarensis</name>
    <dbReference type="NCBI Taxonomy" id="1232681"/>
    <lineage>
        <taxon>Bacteria</taxon>
        <taxon>Pseudomonadati</taxon>
        <taxon>Bacteroidota</taxon>
        <taxon>Cytophagia</taxon>
        <taxon>Cytophagales</taxon>
        <taxon>Cyclobacteriaceae</taxon>
    </lineage>
</organism>
<dbReference type="RefSeq" id="WP_010854071.1">
    <property type="nucleotide sequence ID" value="NZ_AQHR01000050.1"/>
</dbReference>
<dbReference type="EMBL" id="AQHR01000050">
    <property type="protein sequence ID" value="EON77714.1"/>
    <property type="molecule type" value="Genomic_DNA"/>
</dbReference>
<evidence type="ECO:0000313" key="2">
    <source>
        <dbReference type="EMBL" id="EON77714.1"/>
    </source>
</evidence>
<evidence type="ECO:0000256" key="1">
    <source>
        <dbReference type="SAM" id="MobiDB-lite"/>
    </source>
</evidence>
<protein>
    <submittedName>
        <fullName evidence="2">Uncharacterized protein</fullName>
    </submittedName>
</protein>
<name>R7ZUR1_9BACT</name>
<dbReference type="Proteomes" id="UP000013909">
    <property type="component" value="Unassembled WGS sequence"/>
</dbReference>
<evidence type="ECO:0000313" key="3">
    <source>
        <dbReference type="Proteomes" id="UP000013909"/>
    </source>
</evidence>
<comment type="caution">
    <text evidence="2">The sequence shown here is derived from an EMBL/GenBank/DDBJ whole genome shotgun (WGS) entry which is preliminary data.</text>
</comment>
<sequence length="56" mass="6145">MMMATYSGTSGSGKSKTGGRPKWLTVSGAAVVKTTVLVYQYHEILEIYTFEDLPRS</sequence>
<feature type="region of interest" description="Disordered" evidence="1">
    <location>
        <begin position="1"/>
        <end position="20"/>
    </location>
</feature>
<accession>R7ZUR1</accession>
<dbReference type="AlphaFoldDB" id="R7ZUR1"/>
<proteinExistence type="predicted"/>
<keyword evidence="3" id="KW-1185">Reference proteome</keyword>
<reference evidence="2 3" key="1">
    <citation type="submission" date="2013-02" db="EMBL/GenBank/DDBJ databases">
        <title>A novel strain isolated from Lonar lake, Maharashtra, India.</title>
        <authorList>
            <person name="Singh A."/>
        </authorList>
    </citation>
    <scope>NUCLEOTIDE SEQUENCE [LARGE SCALE GENOMIC DNA]</scope>
    <source>
        <strain evidence="2 3">AK24</strain>
    </source>
</reference>